<dbReference type="Gene3D" id="3.20.20.450">
    <property type="entry name" value="EAL domain"/>
    <property type="match status" value="1"/>
</dbReference>
<dbReference type="PANTHER" id="PTHR33121">
    <property type="entry name" value="CYCLIC DI-GMP PHOSPHODIESTERASE PDEF"/>
    <property type="match status" value="1"/>
</dbReference>
<dbReference type="EMBL" id="MLJW01000763">
    <property type="protein sequence ID" value="OIQ82825.1"/>
    <property type="molecule type" value="Genomic_DNA"/>
</dbReference>
<dbReference type="SUPFAM" id="SSF55073">
    <property type="entry name" value="Nucleotide cyclase"/>
    <property type="match status" value="1"/>
</dbReference>
<dbReference type="CDD" id="cd01949">
    <property type="entry name" value="GGDEF"/>
    <property type="match status" value="1"/>
</dbReference>
<dbReference type="PROSITE" id="PS50883">
    <property type="entry name" value="EAL"/>
    <property type="match status" value="1"/>
</dbReference>
<dbReference type="GO" id="GO:0071111">
    <property type="term" value="F:cyclic-guanylate-specific phosphodiesterase activity"/>
    <property type="evidence" value="ECO:0007669"/>
    <property type="project" value="InterPro"/>
</dbReference>
<dbReference type="InterPro" id="IPR001633">
    <property type="entry name" value="EAL_dom"/>
</dbReference>
<feature type="domain" description="EAL" evidence="1">
    <location>
        <begin position="159"/>
        <end position="413"/>
    </location>
</feature>
<gene>
    <name evidence="3" type="primary">cph2_62</name>
    <name evidence="3" type="ORF">GALL_353880</name>
</gene>
<accession>A0A1J5QH10</accession>
<dbReference type="InterPro" id="IPR000160">
    <property type="entry name" value="GGDEF_dom"/>
</dbReference>
<dbReference type="Pfam" id="PF00990">
    <property type="entry name" value="GGDEF"/>
    <property type="match status" value="1"/>
</dbReference>
<dbReference type="PROSITE" id="PS50887">
    <property type="entry name" value="GGDEF"/>
    <property type="match status" value="1"/>
</dbReference>
<sequence>MRELAQRALLRAARRAQQQVMYVVDLDRFRAVRDDYGVDVGERLLYALAARLRQQLPPGALLARTGGDTFAVLLGGSASDAPRWAEALRLACAGPWQLGELGVELALSASVGFALFPDDGADADTLLAAAEDALGDVKAGGGNAWRRFDAQRASDVQRLRERLDEVRAAIDAREFVVHYQPQVHMPSGRLCGVEALVRWDHPQRGLVRPDAFVELIESNSLIAAFTAWLLDEVLGQIGLWREQGWDIPVSLNIAPYHLRRADFVALLQSALHRHPQVPPSMLVLDVTEGSVESDAAAAARNVAACRALGVSVALDDFGHGDASLAALRALQADVVKIDQRVVRGMLGDAGDAEVVRGIVGLGRALHKGVVAEGVETSELALALLDAGCEYAQGYAIAQPMPAPQLLDWLARWRPDASWSAVH</sequence>
<dbReference type="PANTHER" id="PTHR33121:SF79">
    <property type="entry name" value="CYCLIC DI-GMP PHOSPHODIESTERASE PDED-RELATED"/>
    <property type="match status" value="1"/>
</dbReference>
<dbReference type="AlphaFoldDB" id="A0A1J5QH10"/>
<evidence type="ECO:0000313" key="3">
    <source>
        <dbReference type="EMBL" id="OIQ82825.1"/>
    </source>
</evidence>
<reference evidence="3" key="1">
    <citation type="submission" date="2016-10" db="EMBL/GenBank/DDBJ databases">
        <title>Sequence of Gallionella enrichment culture.</title>
        <authorList>
            <person name="Poehlein A."/>
            <person name="Muehling M."/>
            <person name="Daniel R."/>
        </authorList>
    </citation>
    <scope>NUCLEOTIDE SEQUENCE</scope>
</reference>
<proteinExistence type="predicted"/>
<organism evidence="3">
    <name type="scientific">mine drainage metagenome</name>
    <dbReference type="NCBI Taxonomy" id="410659"/>
    <lineage>
        <taxon>unclassified sequences</taxon>
        <taxon>metagenomes</taxon>
        <taxon>ecological metagenomes</taxon>
    </lineage>
</organism>
<feature type="domain" description="GGDEF" evidence="2">
    <location>
        <begin position="17"/>
        <end position="150"/>
    </location>
</feature>
<dbReference type="SUPFAM" id="SSF141868">
    <property type="entry name" value="EAL domain-like"/>
    <property type="match status" value="1"/>
</dbReference>
<dbReference type="SMART" id="SM00267">
    <property type="entry name" value="GGDEF"/>
    <property type="match status" value="1"/>
</dbReference>
<dbReference type="InterPro" id="IPR029787">
    <property type="entry name" value="Nucleotide_cyclase"/>
</dbReference>
<name>A0A1J5QH10_9ZZZZ</name>
<dbReference type="InterPro" id="IPR035919">
    <property type="entry name" value="EAL_sf"/>
</dbReference>
<evidence type="ECO:0000259" key="1">
    <source>
        <dbReference type="PROSITE" id="PS50883"/>
    </source>
</evidence>
<evidence type="ECO:0000259" key="2">
    <source>
        <dbReference type="PROSITE" id="PS50887"/>
    </source>
</evidence>
<dbReference type="Pfam" id="PF00563">
    <property type="entry name" value="EAL"/>
    <property type="match status" value="1"/>
</dbReference>
<dbReference type="InterPro" id="IPR043128">
    <property type="entry name" value="Rev_trsase/Diguanyl_cyclase"/>
</dbReference>
<dbReference type="SMART" id="SM00052">
    <property type="entry name" value="EAL"/>
    <property type="match status" value="1"/>
</dbReference>
<dbReference type="Gene3D" id="3.30.70.270">
    <property type="match status" value="1"/>
</dbReference>
<dbReference type="CDD" id="cd01948">
    <property type="entry name" value="EAL"/>
    <property type="match status" value="1"/>
</dbReference>
<dbReference type="NCBIfam" id="TIGR00254">
    <property type="entry name" value="GGDEF"/>
    <property type="match status" value="1"/>
</dbReference>
<dbReference type="InterPro" id="IPR050706">
    <property type="entry name" value="Cyclic-di-GMP_PDE-like"/>
</dbReference>
<comment type="caution">
    <text evidence="3">The sequence shown here is derived from an EMBL/GenBank/DDBJ whole genome shotgun (WGS) entry which is preliminary data.</text>
</comment>
<protein>
    <submittedName>
        <fullName evidence="3">Phytochrome-like protein cph2</fullName>
    </submittedName>
</protein>